<organism evidence="10 11">
    <name type="scientific">Eptatretus burgeri</name>
    <name type="common">Inshore hagfish</name>
    <dbReference type="NCBI Taxonomy" id="7764"/>
    <lineage>
        <taxon>Eukaryota</taxon>
        <taxon>Metazoa</taxon>
        <taxon>Chordata</taxon>
        <taxon>Craniata</taxon>
        <taxon>Vertebrata</taxon>
        <taxon>Cyclostomata</taxon>
        <taxon>Myxini</taxon>
        <taxon>Myxiniformes</taxon>
        <taxon>Myxinidae</taxon>
        <taxon>Eptatretinae</taxon>
        <taxon>Eptatretus</taxon>
    </lineage>
</organism>
<evidence type="ECO:0000256" key="4">
    <source>
        <dbReference type="ARBA" id="ARBA00022801"/>
    </source>
</evidence>
<comment type="cofactor">
    <cofactor evidence="1 6">
        <name>Ca(2+)</name>
        <dbReference type="ChEBI" id="CHEBI:29108"/>
    </cofactor>
</comment>
<protein>
    <recommendedName>
        <fullName evidence="6">N-acetylglucosamine-6-sulfatase</fullName>
        <ecNumber evidence="6">3.1.6.14</ecNumber>
    </recommendedName>
    <alternativeName>
        <fullName evidence="6">Glucosamine-6-sulfatase</fullName>
    </alternativeName>
</protein>
<dbReference type="Ensembl" id="ENSEBUT00000004547.1">
    <property type="protein sequence ID" value="ENSEBUP00000004129.1"/>
    <property type="gene ID" value="ENSEBUG00000002941.1"/>
</dbReference>
<evidence type="ECO:0000256" key="3">
    <source>
        <dbReference type="ARBA" id="ARBA00022729"/>
    </source>
</evidence>
<keyword evidence="6" id="KW-0479">Metal-binding</keyword>
<dbReference type="PROSITE" id="PS00149">
    <property type="entry name" value="SULFATASE_2"/>
    <property type="match status" value="1"/>
</dbReference>
<feature type="domain" description="Sulfatase N-terminal" evidence="9">
    <location>
        <begin position="31"/>
        <end position="370"/>
    </location>
</feature>
<keyword evidence="4 6" id="KW-0378">Hydrolase</keyword>
<dbReference type="EC" id="3.1.6.14" evidence="6"/>
<accession>A0A8C4PXQ4</accession>
<dbReference type="InterPro" id="IPR012251">
    <property type="entry name" value="GlcNAc_6-SO4ase"/>
</dbReference>
<comment type="similarity">
    <text evidence="2 6">Belongs to the sulfatase family.</text>
</comment>
<evidence type="ECO:0000313" key="11">
    <source>
        <dbReference type="Proteomes" id="UP000694388"/>
    </source>
</evidence>
<comment type="subcellular location">
    <subcellularLocation>
        <location evidence="6">Lysosome</location>
    </subcellularLocation>
</comment>
<evidence type="ECO:0000256" key="6">
    <source>
        <dbReference type="PIRNR" id="PIRNR036666"/>
    </source>
</evidence>
<comment type="catalytic activity">
    <reaction evidence="6">
        <text>Hydrolysis of the 6-sulfate groups of the N-acetyl-D-glucosamine 6-sulfate units of heparan sulfate and keratan sulfate.</text>
        <dbReference type="EC" id="3.1.6.14"/>
    </reaction>
</comment>
<dbReference type="CDD" id="cd16147">
    <property type="entry name" value="G6S"/>
    <property type="match status" value="1"/>
</dbReference>
<dbReference type="PROSITE" id="PS00523">
    <property type="entry name" value="SULFATASE_1"/>
    <property type="match status" value="1"/>
</dbReference>
<keyword evidence="11" id="KW-1185">Reference proteome</keyword>
<dbReference type="GO" id="GO:0030203">
    <property type="term" value="P:glycosaminoglycan metabolic process"/>
    <property type="evidence" value="ECO:0007669"/>
    <property type="project" value="InterPro"/>
</dbReference>
<dbReference type="GeneTree" id="ENSGT00940000165439"/>
<feature type="modified residue" description="3-oxoalanine (Cys)" evidence="7">
    <location>
        <position position="75"/>
    </location>
</feature>
<dbReference type="GO" id="GO:0005539">
    <property type="term" value="F:glycosaminoglycan binding"/>
    <property type="evidence" value="ECO:0007669"/>
    <property type="project" value="TreeGrafter"/>
</dbReference>
<dbReference type="SUPFAM" id="SSF53649">
    <property type="entry name" value="Alkaline phosphatase-like"/>
    <property type="match status" value="1"/>
</dbReference>
<keyword evidence="6" id="KW-0458">Lysosome</keyword>
<dbReference type="GO" id="GO:0046872">
    <property type="term" value="F:metal ion binding"/>
    <property type="evidence" value="ECO:0007669"/>
    <property type="project" value="UniProtKB-UniRule"/>
</dbReference>
<dbReference type="OMA" id="WCHGEHE"/>
<evidence type="ECO:0000256" key="5">
    <source>
        <dbReference type="ARBA" id="ARBA00023180"/>
    </source>
</evidence>
<dbReference type="PANTHER" id="PTHR43108:SF8">
    <property type="entry name" value="SD21168P"/>
    <property type="match status" value="1"/>
</dbReference>
<proteinExistence type="inferred from homology"/>
<reference evidence="10" key="1">
    <citation type="submission" date="2025-08" db="UniProtKB">
        <authorList>
            <consortium name="Ensembl"/>
        </authorList>
    </citation>
    <scope>IDENTIFICATION</scope>
</reference>
<dbReference type="Proteomes" id="UP000694388">
    <property type="component" value="Unplaced"/>
</dbReference>
<dbReference type="Gene3D" id="3.40.720.10">
    <property type="entry name" value="Alkaline Phosphatase, subunit A"/>
    <property type="match status" value="1"/>
</dbReference>
<dbReference type="GO" id="GO:0008449">
    <property type="term" value="F:N-acetylglucosamine-6-sulfatase activity"/>
    <property type="evidence" value="ECO:0007669"/>
    <property type="project" value="UniProtKB-UniRule"/>
</dbReference>
<evidence type="ECO:0000256" key="1">
    <source>
        <dbReference type="ARBA" id="ARBA00001913"/>
    </source>
</evidence>
<dbReference type="InterPro" id="IPR024607">
    <property type="entry name" value="Sulfatase_CS"/>
</dbReference>
<keyword evidence="3 8" id="KW-0732">Signal</keyword>
<evidence type="ECO:0000259" key="9">
    <source>
        <dbReference type="Pfam" id="PF00884"/>
    </source>
</evidence>
<dbReference type="GO" id="GO:0005764">
    <property type="term" value="C:lysosome"/>
    <property type="evidence" value="ECO:0007669"/>
    <property type="project" value="UniProtKB-SubCell"/>
</dbReference>
<comment type="PTM">
    <text evidence="7">The conversion to 3-oxoalanine (also known as C-formylglycine, FGly), of a serine or cysteine residue in prokaryotes and of a cysteine residue in eukaryotes, is critical for catalytic activity.</text>
</comment>
<evidence type="ECO:0000256" key="8">
    <source>
        <dbReference type="SAM" id="SignalP"/>
    </source>
</evidence>
<evidence type="ECO:0000256" key="2">
    <source>
        <dbReference type="ARBA" id="ARBA00008779"/>
    </source>
</evidence>
<keyword evidence="5" id="KW-0325">Glycoprotein</keyword>
<keyword evidence="6" id="KW-0106">Calcium</keyword>
<sequence length="509" mass="57517">MDLFSRIFLVRWLWLIALLGDGLAVGARPRPNMVFILTDDQDCVLGGMTPMKKTKALLADQGVTFSNAFVSAPLCCPSRSSILTGMYQHNHHVVNNSHSGNCSSTAWQHAHEPHAFPVHLQKVGYTTFFAGKYLNQYGDKKTGGVLHVPQGWNRWYGLVKNSKYYNYTLSVNGKEEKHGDDYGKDYLTDLIANRSLDFLETHKRLAQHTPFFMMLSTPASHSPWNSAPQYEHRYDSVSAPRNGSFNHHGKGKHWLIRQAKTPMANTSVELSDEAFRSRWKTLLSVDDLVERVVKQLSNMGILKSTYIFFMSDNGYHTGQFSLPIDKRQLYEFDIRVPLIVRGPGLKPGQKFEVPVVNIDLAPTFLDLAGVNVSQTEMDGKSLVPLWKSKKADWRTDFLVEYQGEGSCTKVDPYCPRLGPGVAECFPDCVCEDAINNTYACVRTLKQDLNMQYCEFADDESFVEVYNLGPDPHQLNNIVRSVDPKLLVKMNQRLIALQSCKSRSCNTTPQ</sequence>
<dbReference type="PANTHER" id="PTHR43108">
    <property type="entry name" value="N-ACETYLGLUCOSAMINE-6-SULFATASE FAMILY MEMBER"/>
    <property type="match status" value="1"/>
</dbReference>
<dbReference type="InterPro" id="IPR000917">
    <property type="entry name" value="Sulfatase_N"/>
</dbReference>
<feature type="chain" id="PRO_5034070541" description="N-acetylglucosamine-6-sulfatase" evidence="8">
    <location>
        <begin position="25"/>
        <end position="509"/>
    </location>
</feature>
<evidence type="ECO:0000313" key="10">
    <source>
        <dbReference type="Ensembl" id="ENSEBUP00000004129.1"/>
    </source>
</evidence>
<feature type="signal peptide" evidence="8">
    <location>
        <begin position="1"/>
        <end position="24"/>
    </location>
</feature>
<evidence type="ECO:0000256" key="7">
    <source>
        <dbReference type="PIRSR" id="PIRSR036666-50"/>
    </source>
</evidence>
<reference evidence="10" key="2">
    <citation type="submission" date="2025-09" db="UniProtKB">
        <authorList>
            <consortium name="Ensembl"/>
        </authorList>
    </citation>
    <scope>IDENTIFICATION</scope>
</reference>
<dbReference type="InterPro" id="IPR017850">
    <property type="entry name" value="Alkaline_phosphatase_core_sf"/>
</dbReference>
<dbReference type="Pfam" id="PF00884">
    <property type="entry name" value="Sulfatase"/>
    <property type="match status" value="1"/>
</dbReference>
<dbReference type="AlphaFoldDB" id="A0A8C4PXQ4"/>
<dbReference type="PIRSF" id="PIRSF036666">
    <property type="entry name" value="G6S"/>
    <property type="match status" value="1"/>
</dbReference>
<name>A0A8C4PXQ4_EPTBU</name>